<keyword evidence="1" id="KW-1133">Transmembrane helix</keyword>
<evidence type="ECO:0000256" key="1">
    <source>
        <dbReference type="SAM" id="Phobius"/>
    </source>
</evidence>
<sequence length="284" mass="30638">MDHNGSIAPDDHGQPWQSISVLISNLMSFGVGAFMWWTSLRKLIPFHPLYRPMVTAFAWVADVWRLPGCADKLRLSVGTTEFVAGALCAVCCWIGESMSEALVLTGLVATMSVLSAASFTQKGRGIQDILPSLAFNAIALVAIMLRLVAQWRSYPWWVYAITIIDLAIGILVLGWFVWSHDNVAAWSPLLGPEEEGRAELHGTLGQFTLGRERRHFTPVITPSSFDGSDLGKAEGTAMNPSGASLSKMQEAVLWNDGEGAAAKPPTNIGGSIWEAGMPLAGALE</sequence>
<evidence type="ECO:0000313" key="3">
    <source>
        <dbReference type="Proteomes" id="UP000570595"/>
    </source>
</evidence>
<keyword evidence="1" id="KW-0472">Membrane</keyword>
<dbReference type="EMBL" id="JABAHT010000175">
    <property type="protein sequence ID" value="KAF4662203.1"/>
    <property type="molecule type" value="Genomic_DNA"/>
</dbReference>
<reference evidence="2 3" key="1">
    <citation type="submission" date="2020-04" db="EMBL/GenBank/DDBJ databases">
        <title>Perkinsus olseni comparative genomics.</title>
        <authorList>
            <person name="Bogema D.R."/>
        </authorList>
    </citation>
    <scope>NUCLEOTIDE SEQUENCE [LARGE SCALE GENOMIC DNA]</scope>
    <source>
        <strain evidence="2">ATCC PRA-179</strain>
    </source>
</reference>
<dbReference type="Proteomes" id="UP000570595">
    <property type="component" value="Unassembled WGS sequence"/>
</dbReference>
<gene>
    <name evidence="2" type="ORF">FOZ61_002653</name>
</gene>
<proteinExistence type="predicted"/>
<organism evidence="2 3">
    <name type="scientific">Perkinsus olseni</name>
    <name type="common">Perkinsus atlanticus</name>
    <dbReference type="NCBI Taxonomy" id="32597"/>
    <lineage>
        <taxon>Eukaryota</taxon>
        <taxon>Sar</taxon>
        <taxon>Alveolata</taxon>
        <taxon>Perkinsozoa</taxon>
        <taxon>Perkinsea</taxon>
        <taxon>Perkinsida</taxon>
        <taxon>Perkinsidae</taxon>
        <taxon>Perkinsus</taxon>
    </lineage>
</organism>
<dbReference type="AlphaFoldDB" id="A0A7J6LSK1"/>
<name>A0A7J6LSK1_PEROL</name>
<keyword evidence="1" id="KW-0812">Transmembrane</keyword>
<dbReference type="OrthoDB" id="431009at2759"/>
<protein>
    <submittedName>
        <fullName evidence="2">Uncharacterized protein</fullName>
    </submittedName>
</protein>
<comment type="caution">
    <text evidence="2">The sequence shown here is derived from an EMBL/GenBank/DDBJ whole genome shotgun (WGS) entry which is preliminary data.</text>
</comment>
<feature type="transmembrane region" description="Helical" evidence="1">
    <location>
        <begin position="156"/>
        <end position="178"/>
    </location>
</feature>
<accession>A0A7J6LSK1</accession>
<evidence type="ECO:0000313" key="2">
    <source>
        <dbReference type="EMBL" id="KAF4662203.1"/>
    </source>
</evidence>
<feature type="transmembrane region" description="Helical" evidence="1">
    <location>
        <begin position="16"/>
        <end position="37"/>
    </location>
</feature>
<feature type="transmembrane region" description="Helical" evidence="1">
    <location>
        <begin position="129"/>
        <end position="149"/>
    </location>
</feature>